<dbReference type="Gene3D" id="3.30.430.20">
    <property type="entry name" value="Gnk2 domain, C-X8-C-X2-C motif"/>
    <property type="match status" value="2"/>
</dbReference>
<comment type="subcellular location">
    <subcellularLocation>
        <location evidence="1">Secreted</location>
    </subcellularLocation>
</comment>
<gene>
    <name evidence="7" type="ORF">TorRG33x02_188510</name>
</gene>
<dbReference type="Proteomes" id="UP000237000">
    <property type="component" value="Unassembled WGS sequence"/>
</dbReference>
<dbReference type="PANTHER" id="PTHR32411:SF43">
    <property type="entry name" value="CYSTEINE-RICH REPEAT SECRETORY PROTEIN 38"/>
    <property type="match status" value="1"/>
</dbReference>
<feature type="domain" description="Gnk2-homologous" evidence="6">
    <location>
        <begin position="11"/>
        <end position="117"/>
    </location>
</feature>
<keyword evidence="2" id="KW-0964">Secreted</keyword>
<comment type="caution">
    <text evidence="7">The sequence shown here is derived from an EMBL/GenBank/DDBJ whole genome shotgun (WGS) entry which is preliminary data.</text>
</comment>
<dbReference type="SUPFAM" id="SSF56112">
    <property type="entry name" value="Protein kinase-like (PK-like)"/>
    <property type="match status" value="1"/>
</dbReference>
<keyword evidence="7" id="KW-0418">Kinase</keyword>
<keyword evidence="3" id="KW-0732">Signal</keyword>
<dbReference type="OrthoDB" id="1908162at2759"/>
<dbReference type="InParanoid" id="A0A2P5EII4"/>
<dbReference type="EMBL" id="JXTC01000149">
    <property type="protein sequence ID" value="PON85324.1"/>
    <property type="molecule type" value="Genomic_DNA"/>
</dbReference>
<evidence type="ECO:0000313" key="7">
    <source>
        <dbReference type="EMBL" id="PON85324.1"/>
    </source>
</evidence>
<organism evidence="7 8">
    <name type="scientific">Trema orientale</name>
    <name type="common">Charcoal tree</name>
    <name type="synonym">Celtis orientalis</name>
    <dbReference type="NCBI Taxonomy" id="63057"/>
    <lineage>
        <taxon>Eukaryota</taxon>
        <taxon>Viridiplantae</taxon>
        <taxon>Streptophyta</taxon>
        <taxon>Embryophyta</taxon>
        <taxon>Tracheophyta</taxon>
        <taxon>Spermatophyta</taxon>
        <taxon>Magnoliopsida</taxon>
        <taxon>eudicotyledons</taxon>
        <taxon>Gunneridae</taxon>
        <taxon>Pentapetalae</taxon>
        <taxon>rosids</taxon>
        <taxon>fabids</taxon>
        <taxon>Rosales</taxon>
        <taxon>Cannabaceae</taxon>
        <taxon>Trema</taxon>
    </lineage>
</organism>
<keyword evidence="7" id="KW-0808">Transferase</keyword>
<protein>
    <submittedName>
        <fullName evidence="7">Protein kinase-like</fullName>
    </submittedName>
</protein>
<dbReference type="GO" id="GO:0005576">
    <property type="term" value="C:extracellular region"/>
    <property type="evidence" value="ECO:0007669"/>
    <property type="project" value="UniProtKB-SubCell"/>
</dbReference>
<keyword evidence="4" id="KW-0677">Repeat</keyword>
<dbReference type="CDD" id="cd23509">
    <property type="entry name" value="Gnk2-like"/>
    <property type="match status" value="2"/>
</dbReference>
<comment type="similarity">
    <text evidence="5">Belongs to the cysteine-rich repeat secretory protein family.</text>
</comment>
<dbReference type="GO" id="GO:0016301">
    <property type="term" value="F:kinase activity"/>
    <property type="evidence" value="ECO:0007669"/>
    <property type="project" value="UniProtKB-KW"/>
</dbReference>
<dbReference type="InterPro" id="IPR038408">
    <property type="entry name" value="GNK2_sf"/>
</dbReference>
<dbReference type="PROSITE" id="PS51473">
    <property type="entry name" value="GNK2"/>
    <property type="match status" value="2"/>
</dbReference>
<evidence type="ECO:0000259" key="6">
    <source>
        <dbReference type="PROSITE" id="PS51473"/>
    </source>
</evidence>
<dbReference type="PANTHER" id="PTHR32411">
    <property type="entry name" value="CYSTEINE-RICH REPEAT SECRETORY PROTEIN 38-RELATED"/>
    <property type="match status" value="1"/>
</dbReference>
<dbReference type="STRING" id="63057.A0A2P5EII4"/>
<evidence type="ECO:0000256" key="1">
    <source>
        <dbReference type="ARBA" id="ARBA00004613"/>
    </source>
</evidence>
<dbReference type="AlphaFoldDB" id="A0A2P5EII4"/>
<reference evidence="8" key="1">
    <citation type="submission" date="2016-06" db="EMBL/GenBank/DDBJ databases">
        <title>Parallel loss of symbiosis genes in relatives of nitrogen-fixing non-legume Parasponia.</title>
        <authorList>
            <person name="Van Velzen R."/>
            <person name="Holmer R."/>
            <person name="Bu F."/>
            <person name="Rutten L."/>
            <person name="Van Zeijl A."/>
            <person name="Liu W."/>
            <person name="Santuari L."/>
            <person name="Cao Q."/>
            <person name="Sharma T."/>
            <person name="Shen D."/>
            <person name="Roswanjaya Y."/>
            <person name="Wardhani T."/>
            <person name="Kalhor M.S."/>
            <person name="Jansen J."/>
            <person name="Van den Hoogen J."/>
            <person name="Gungor B."/>
            <person name="Hartog M."/>
            <person name="Hontelez J."/>
            <person name="Verver J."/>
            <person name="Yang W.-C."/>
            <person name="Schijlen E."/>
            <person name="Repin R."/>
            <person name="Schilthuizen M."/>
            <person name="Schranz E."/>
            <person name="Heidstra R."/>
            <person name="Miyata K."/>
            <person name="Fedorova E."/>
            <person name="Kohlen W."/>
            <person name="Bisseling T."/>
            <person name="Smit S."/>
            <person name="Geurts R."/>
        </authorList>
    </citation>
    <scope>NUCLEOTIDE SEQUENCE [LARGE SCALE GENOMIC DNA]</scope>
    <source>
        <strain evidence="8">cv. RG33-2</strain>
    </source>
</reference>
<sequence>MLSHSALSSADPLLTICSSAFTYSPNDQFAANLKRLLDALSSNTDHNIPNRPGFYNTSLDVLQDRVYGQALCRGDISSHACQECVHSATHYIFTNCNKTDAIIWYELCQVRYSQSPSSAMEVYTGNLLDYNNRENKIVSKKIRFRKALTYLMNNLSTESAFSPSKHMFATGKIEFSKKKTIYGLVQCTMDIPPELCKQCLDSALGELDACCSFRQGGIVLGNNCNAWRSWKDRKEVEFVDPWLMESSPPREVLRCMHIGLLCVQEDPEDRPKMSDVVVLLQGSESVSLSEPKQPAFVLGRLVPSDQSTVYPTMNGLTLSTILPR</sequence>
<evidence type="ECO:0000313" key="8">
    <source>
        <dbReference type="Proteomes" id="UP000237000"/>
    </source>
</evidence>
<name>A0A2P5EII4_TREOI</name>
<keyword evidence="8" id="KW-1185">Reference proteome</keyword>
<dbReference type="InterPro" id="IPR002902">
    <property type="entry name" value="GNK2"/>
</dbReference>
<proteinExistence type="inferred from homology"/>
<evidence type="ECO:0000256" key="3">
    <source>
        <dbReference type="ARBA" id="ARBA00022729"/>
    </source>
</evidence>
<evidence type="ECO:0000256" key="5">
    <source>
        <dbReference type="ARBA" id="ARBA00038515"/>
    </source>
</evidence>
<evidence type="ECO:0000256" key="4">
    <source>
        <dbReference type="ARBA" id="ARBA00022737"/>
    </source>
</evidence>
<dbReference type="InterPro" id="IPR050581">
    <property type="entry name" value="CRR_secretory_protein"/>
</dbReference>
<evidence type="ECO:0000256" key="2">
    <source>
        <dbReference type="ARBA" id="ARBA00022525"/>
    </source>
</evidence>
<accession>A0A2P5EII4</accession>
<feature type="domain" description="Gnk2-homologous" evidence="6">
    <location>
        <begin position="126"/>
        <end position="233"/>
    </location>
</feature>
<dbReference type="InterPro" id="IPR011009">
    <property type="entry name" value="Kinase-like_dom_sf"/>
</dbReference>
<dbReference type="Pfam" id="PF01657">
    <property type="entry name" value="Stress-antifung"/>
    <property type="match status" value="2"/>
</dbReference>